<protein>
    <submittedName>
        <fullName evidence="2">Glycosyl hydrolase family 25</fullName>
    </submittedName>
</protein>
<dbReference type="EMBL" id="JACJKS010000009">
    <property type="protein sequence ID" value="MBM6948601.1"/>
    <property type="molecule type" value="Genomic_DNA"/>
</dbReference>
<dbReference type="GO" id="GO:0016052">
    <property type="term" value="P:carbohydrate catabolic process"/>
    <property type="evidence" value="ECO:0007669"/>
    <property type="project" value="TreeGrafter"/>
</dbReference>
<name>A0A938XBQ0_9CLOT</name>
<comment type="similarity">
    <text evidence="1">Belongs to the glycosyl hydrolase 25 family.</text>
</comment>
<dbReference type="SUPFAM" id="SSF51445">
    <property type="entry name" value="(Trans)glycosidases"/>
    <property type="match status" value="1"/>
</dbReference>
<dbReference type="InterPro" id="IPR002053">
    <property type="entry name" value="Glyco_hydro_25"/>
</dbReference>
<dbReference type="GO" id="GO:0009253">
    <property type="term" value="P:peptidoglycan catabolic process"/>
    <property type="evidence" value="ECO:0007669"/>
    <property type="project" value="InterPro"/>
</dbReference>
<dbReference type="PROSITE" id="PS51904">
    <property type="entry name" value="GLYCOSYL_HYDROL_F25_2"/>
    <property type="match status" value="1"/>
</dbReference>
<sequence length="210" mass="23951">MGAFGIDVSRFQGNIDWGEVKRSGVEFAMLRAGFGTGSIDVQFRKNAEGCTRCGIPFGVYWFSYAYTPQMAADEAQQCFETVEEYDLAYPVCIDFEEDSVRYAATKGVTVTRELATRIVEDFCGRIEDLGYFAMYYSNLDFLERMFDDRLKSRYALWFARYAKEPGISGAAIWQYSQRGRVNGIAGDVDLNTAMYDIAEMIRRKGLNRPR</sequence>
<dbReference type="CDD" id="cd06414">
    <property type="entry name" value="GH25_LytC-like"/>
    <property type="match status" value="1"/>
</dbReference>
<proteinExistence type="inferred from homology"/>
<dbReference type="Pfam" id="PF01183">
    <property type="entry name" value="Glyco_hydro_25"/>
    <property type="match status" value="1"/>
</dbReference>
<dbReference type="PANTHER" id="PTHR34135">
    <property type="entry name" value="LYSOZYME"/>
    <property type="match status" value="1"/>
</dbReference>
<reference evidence="2" key="2">
    <citation type="journal article" date="2021" name="Sci. Rep.">
        <title>The distribution of antibiotic resistance genes in chicken gut microbiota commensals.</title>
        <authorList>
            <person name="Juricova H."/>
            <person name="Matiasovicova J."/>
            <person name="Kubasova T."/>
            <person name="Cejkova D."/>
            <person name="Rychlik I."/>
        </authorList>
    </citation>
    <scope>NUCLEOTIDE SEQUENCE</scope>
    <source>
        <strain evidence="2">An582</strain>
    </source>
</reference>
<evidence type="ECO:0000313" key="2">
    <source>
        <dbReference type="EMBL" id="MBM6948601.1"/>
    </source>
</evidence>
<dbReference type="GO" id="GO:0003796">
    <property type="term" value="F:lysozyme activity"/>
    <property type="evidence" value="ECO:0007669"/>
    <property type="project" value="InterPro"/>
</dbReference>
<reference evidence="2" key="1">
    <citation type="submission" date="2020-08" db="EMBL/GenBank/DDBJ databases">
        <authorList>
            <person name="Cejkova D."/>
            <person name="Kubasova T."/>
            <person name="Jahodarova E."/>
            <person name="Rychlik I."/>
        </authorList>
    </citation>
    <scope>NUCLEOTIDE SEQUENCE</scope>
    <source>
        <strain evidence="2">An582</strain>
    </source>
</reference>
<dbReference type="GO" id="GO:0016998">
    <property type="term" value="P:cell wall macromolecule catabolic process"/>
    <property type="evidence" value="ECO:0007669"/>
    <property type="project" value="InterPro"/>
</dbReference>
<evidence type="ECO:0000313" key="3">
    <source>
        <dbReference type="Proteomes" id="UP000705508"/>
    </source>
</evidence>
<dbReference type="InterPro" id="IPR017853">
    <property type="entry name" value="GH"/>
</dbReference>
<dbReference type="Gene3D" id="3.20.20.80">
    <property type="entry name" value="Glycosidases"/>
    <property type="match status" value="1"/>
</dbReference>
<dbReference type="Proteomes" id="UP000705508">
    <property type="component" value="Unassembled WGS sequence"/>
</dbReference>
<gene>
    <name evidence="2" type="ORF">H6A20_08010</name>
</gene>
<evidence type="ECO:0000256" key="1">
    <source>
        <dbReference type="ARBA" id="ARBA00010646"/>
    </source>
</evidence>
<dbReference type="PANTHER" id="PTHR34135:SF2">
    <property type="entry name" value="LYSOZYME"/>
    <property type="match status" value="1"/>
</dbReference>
<organism evidence="2 3">
    <name type="scientific">Mordavella massiliensis</name>
    <dbReference type="NCBI Taxonomy" id="1871024"/>
    <lineage>
        <taxon>Bacteria</taxon>
        <taxon>Bacillati</taxon>
        <taxon>Bacillota</taxon>
        <taxon>Clostridia</taxon>
        <taxon>Eubacteriales</taxon>
        <taxon>Clostridiaceae</taxon>
        <taxon>Mordavella</taxon>
    </lineage>
</organism>
<comment type="caution">
    <text evidence="2">The sequence shown here is derived from an EMBL/GenBank/DDBJ whole genome shotgun (WGS) entry which is preliminary data.</text>
</comment>
<dbReference type="AlphaFoldDB" id="A0A938XBQ0"/>
<keyword evidence="2" id="KW-0378">Hydrolase</keyword>
<accession>A0A938XBQ0</accession>